<dbReference type="PRINTS" id="PR00039">
    <property type="entry name" value="HTHLYSR"/>
</dbReference>
<dbReference type="EMBL" id="LJXB01000089">
    <property type="protein sequence ID" value="KPU55429.1"/>
    <property type="molecule type" value="Genomic_DNA"/>
</dbReference>
<dbReference type="AlphaFoldDB" id="A0A0P9AZH1"/>
<dbReference type="PATRIC" id="fig|294.162.peg.4943"/>
<dbReference type="Pfam" id="PF00126">
    <property type="entry name" value="HTH_1"/>
    <property type="match status" value="1"/>
</dbReference>
<dbReference type="InterPro" id="IPR005119">
    <property type="entry name" value="LysR_subst-bd"/>
</dbReference>
<dbReference type="OrthoDB" id="8557381at2"/>
<dbReference type="GO" id="GO:0003677">
    <property type="term" value="F:DNA binding"/>
    <property type="evidence" value="ECO:0007669"/>
    <property type="project" value="UniProtKB-KW"/>
</dbReference>
<dbReference type="SUPFAM" id="SSF53850">
    <property type="entry name" value="Periplasmic binding protein-like II"/>
    <property type="match status" value="1"/>
</dbReference>
<evidence type="ECO:0000256" key="4">
    <source>
        <dbReference type="ARBA" id="ARBA00023163"/>
    </source>
</evidence>
<evidence type="ECO:0000313" key="6">
    <source>
        <dbReference type="EMBL" id="KPU55429.1"/>
    </source>
</evidence>
<keyword evidence="4" id="KW-0804">Transcription</keyword>
<dbReference type="Proteomes" id="UP000050349">
    <property type="component" value="Unassembled WGS sequence"/>
</dbReference>
<proteinExistence type="inferred from homology"/>
<keyword evidence="3" id="KW-0238">DNA-binding</keyword>
<feature type="domain" description="HTH lysR-type" evidence="5">
    <location>
        <begin position="8"/>
        <end position="65"/>
    </location>
</feature>
<protein>
    <submittedName>
        <fullName evidence="6">Bacterial regulatory helix-turn-helix, lysR family protein</fullName>
    </submittedName>
</protein>
<dbReference type="Gene3D" id="1.10.10.10">
    <property type="entry name" value="Winged helix-like DNA-binding domain superfamily/Winged helix DNA-binding domain"/>
    <property type="match status" value="1"/>
</dbReference>
<sequence>MNPDIRHLDFNLLKALDALLDERSVTRAAERLNLTQPAVSGMLTRLRESFDDPLFVRAQRGIVPTLRAQQLAVPVKQLLSDIEHILQPQAFDPVMANMTLTIASTDYALRAVVVPFLSALRVQAPNIRVAVQPVDSQHLLNQLDRGDVDWALVTPENTASGLHAAKLFDERYVCVMRADHPDAFGETLALDRFCALDHVLVSSSGGAFQGVTDQALARIGRSRRVTVSVTSFLVLPEILMASDLIAVVPRRLATKSNGLIMLEPPVDIPGFSKTVAWHERTHHEPGHKWLRSLLIDTCKTLD</sequence>
<dbReference type="InterPro" id="IPR036388">
    <property type="entry name" value="WH-like_DNA-bd_sf"/>
</dbReference>
<evidence type="ECO:0000259" key="5">
    <source>
        <dbReference type="PROSITE" id="PS50931"/>
    </source>
</evidence>
<comment type="caution">
    <text evidence="6">The sequence shown here is derived from an EMBL/GenBank/DDBJ whole genome shotgun (WGS) entry which is preliminary data.</text>
</comment>
<dbReference type="InterPro" id="IPR050389">
    <property type="entry name" value="LysR-type_TF"/>
</dbReference>
<name>A0A0P9AZH1_PSEFL</name>
<dbReference type="Pfam" id="PF03466">
    <property type="entry name" value="LysR_substrate"/>
    <property type="match status" value="1"/>
</dbReference>
<dbReference type="InterPro" id="IPR036390">
    <property type="entry name" value="WH_DNA-bd_sf"/>
</dbReference>
<evidence type="ECO:0000313" key="7">
    <source>
        <dbReference type="Proteomes" id="UP000050349"/>
    </source>
</evidence>
<dbReference type="PROSITE" id="PS50931">
    <property type="entry name" value="HTH_LYSR"/>
    <property type="match status" value="1"/>
</dbReference>
<gene>
    <name evidence="6" type="ORF">AN403_2218</name>
</gene>
<dbReference type="PANTHER" id="PTHR30118:SF15">
    <property type="entry name" value="TRANSCRIPTIONAL REGULATORY PROTEIN"/>
    <property type="match status" value="1"/>
</dbReference>
<evidence type="ECO:0000256" key="1">
    <source>
        <dbReference type="ARBA" id="ARBA00009437"/>
    </source>
</evidence>
<evidence type="ECO:0000256" key="2">
    <source>
        <dbReference type="ARBA" id="ARBA00023015"/>
    </source>
</evidence>
<evidence type="ECO:0000256" key="3">
    <source>
        <dbReference type="ARBA" id="ARBA00023125"/>
    </source>
</evidence>
<reference evidence="6 7" key="1">
    <citation type="submission" date="2015-09" db="EMBL/GenBank/DDBJ databases">
        <authorList>
            <person name="Jackson K.R."/>
            <person name="Lunt B.L."/>
            <person name="Fisher J.N.B."/>
            <person name="Gardner A.V."/>
            <person name="Bailey M.E."/>
            <person name="Deus L.M."/>
            <person name="Earl A.S."/>
            <person name="Gibby P.D."/>
            <person name="Hartmann K.A."/>
            <person name="Liu J.E."/>
            <person name="Manci A.M."/>
            <person name="Nielsen D.A."/>
            <person name="Solomon M.B."/>
            <person name="Breakwell D.P."/>
            <person name="Burnett S.H."/>
            <person name="Grose J.H."/>
        </authorList>
    </citation>
    <scope>NUCLEOTIDE SEQUENCE [LARGE SCALE GENOMIC DNA]</scope>
    <source>
        <strain evidence="6 7">S613</strain>
    </source>
</reference>
<dbReference type="PANTHER" id="PTHR30118">
    <property type="entry name" value="HTH-TYPE TRANSCRIPTIONAL REGULATOR LEUO-RELATED"/>
    <property type="match status" value="1"/>
</dbReference>
<comment type="similarity">
    <text evidence="1">Belongs to the LysR transcriptional regulatory family.</text>
</comment>
<dbReference type="InterPro" id="IPR000847">
    <property type="entry name" value="LysR_HTH_N"/>
</dbReference>
<dbReference type="GO" id="GO:0003700">
    <property type="term" value="F:DNA-binding transcription factor activity"/>
    <property type="evidence" value="ECO:0007669"/>
    <property type="project" value="InterPro"/>
</dbReference>
<dbReference type="SUPFAM" id="SSF46785">
    <property type="entry name" value="Winged helix' DNA-binding domain"/>
    <property type="match status" value="1"/>
</dbReference>
<dbReference type="RefSeq" id="WP_057399657.1">
    <property type="nucleotide sequence ID" value="NZ_LJXB01000089.1"/>
</dbReference>
<organism evidence="6 7">
    <name type="scientific">Pseudomonas fluorescens</name>
    <dbReference type="NCBI Taxonomy" id="294"/>
    <lineage>
        <taxon>Bacteria</taxon>
        <taxon>Pseudomonadati</taxon>
        <taxon>Pseudomonadota</taxon>
        <taxon>Gammaproteobacteria</taxon>
        <taxon>Pseudomonadales</taxon>
        <taxon>Pseudomonadaceae</taxon>
        <taxon>Pseudomonas</taxon>
    </lineage>
</organism>
<keyword evidence="2" id="KW-0805">Transcription regulation</keyword>
<dbReference type="Gene3D" id="3.40.190.10">
    <property type="entry name" value="Periplasmic binding protein-like II"/>
    <property type="match status" value="2"/>
</dbReference>
<accession>A0A0P9AZH1</accession>